<dbReference type="Gene3D" id="3.40.50.2300">
    <property type="match status" value="1"/>
</dbReference>
<reference evidence="3" key="1">
    <citation type="submission" date="2013-03" db="EMBL/GenBank/DDBJ databases">
        <title>Genome Sequence of the Profundibacterium mesophilum strain KAUST100406-0324T from Red Sea, a novel genus in the family Rhodobacteraceae.</title>
        <authorList>
            <person name="Essack M."/>
            <person name="Alam I."/>
            <person name="Lafi F."/>
            <person name="Alawi W."/>
            <person name="Kamanu F."/>
            <person name="Al-Suwailem A."/>
            <person name="Lee O.O."/>
            <person name="Xu Y."/>
            <person name="Bajic V."/>
            <person name="Qian P.-Y."/>
            <person name="Archer J."/>
        </authorList>
    </citation>
    <scope>NUCLEOTIDE SEQUENCE</scope>
    <source>
        <strain evidence="3">KAUST100406-0324</strain>
    </source>
</reference>
<dbReference type="RefSeq" id="WP_159966312.1">
    <property type="nucleotide sequence ID" value="NZ_APKE01000034.1"/>
</dbReference>
<name>A0A921TB56_9RHOB</name>
<dbReference type="OrthoDB" id="582170at2"/>
<dbReference type="PROSITE" id="PS50110">
    <property type="entry name" value="RESPONSE_REGULATORY"/>
    <property type="match status" value="1"/>
</dbReference>
<keyword evidence="1" id="KW-0597">Phosphoprotein</keyword>
<dbReference type="EC" id="2.7.13.3" evidence="3"/>
<feature type="modified residue" description="4-aspartylphosphate" evidence="1">
    <location>
        <position position="67"/>
    </location>
</feature>
<dbReference type="AlphaFoldDB" id="A0A921TB56"/>
<organism evidence="3 4">
    <name type="scientific">Profundibacterium mesophilum KAUST100406-0324</name>
    <dbReference type="NCBI Taxonomy" id="1037889"/>
    <lineage>
        <taxon>Bacteria</taxon>
        <taxon>Pseudomonadati</taxon>
        <taxon>Pseudomonadota</taxon>
        <taxon>Alphaproteobacteria</taxon>
        <taxon>Rhodobacterales</taxon>
        <taxon>Roseobacteraceae</taxon>
        <taxon>Profundibacterium</taxon>
    </lineage>
</organism>
<dbReference type="GO" id="GO:0000160">
    <property type="term" value="P:phosphorelay signal transduction system"/>
    <property type="evidence" value="ECO:0007669"/>
    <property type="project" value="InterPro"/>
</dbReference>
<comment type="caution">
    <text evidence="3">The sequence shown here is derived from an EMBL/GenBank/DDBJ whole genome shotgun (WGS) entry which is preliminary data.</text>
</comment>
<evidence type="ECO:0000256" key="1">
    <source>
        <dbReference type="PROSITE-ProRule" id="PRU00169"/>
    </source>
</evidence>
<sequence>MRAGLSGRTILVLEDEPLIAFDLEMTLEDAGASVLGPTHSEAEAMAAIDAVVAAPGEPVAIDCAVLDVHLGANTCEAVALRLVDMEIPLVLHSGHAKPDEGFIRRLAAPIVRKPAPASALVDVLISAISETPNKTPFGQN</sequence>
<keyword evidence="3" id="KW-0418">Kinase</keyword>
<dbReference type="Proteomes" id="UP000698242">
    <property type="component" value="Unassembled WGS sequence"/>
</dbReference>
<feature type="domain" description="Response regulatory" evidence="2">
    <location>
        <begin position="9"/>
        <end position="128"/>
    </location>
</feature>
<dbReference type="InterPro" id="IPR001789">
    <property type="entry name" value="Sig_transdc_resp-reg_receiver"/>
</dbReference>
<dbReference type="SUPFAM" id="SSF52172">
    <property type="entry name" value="CheY-like"/>
    <property type="match status" value="1"/>
</dbReference>
<accession>A0A921TB56</accession>
<dbReference type="InterPro" id="IPR011006">
    <property type="entry name" value="CheY-like_superfamily"/>
</dbReference>
<keyword evidence="3" id="KW-0808">Transferase</keyword>
<proteinExistence type="predicted"/>
<dbReference type="EMBL" id="APKE01000034">
    <property type="protein sequence ID" value="KAF0674910.1"/>
    <property type="molecule type" value="Genomic_DNA"/>
</dbReference>
<evidence type="ECO:0000313" key="4">
    <source>
        <dbReference type="Proteomes" id="UP000698242"/>
    </source>
</evidence>
<evidence type="ECO:0000313" key="3">
    <source>
        <dbReference type="EMBL" id="KAF0674910.1"/>
    </source>
</evidence>
<dbReference type="GO" id="GO:0004673">
    <property type="term" value="F:protein histidine kinase activity"/>
    <property type="evidence" value="ECO:0007669"/>
    <property type="project" value="UniProtKB-EC"/>
</dbReference>
<protein>
    <submittedName>
        <fullName evidence="3">Two-component system cell cycle sensor kinase and response regulator</fullName>
        <ecNumber evidence="3">2.7.13.3</ecNumber>
    </submittedName>
</protein>
<gene>
    <name evidence="3" type="ORF">PMES_02792</name>
</gene>
<keyword evidence="4" id="KW-1185">Reference proteome</keyword>
<evidence type="ECO:0000259" key="2">
    <source>
        <dbReference type="PROSITE" id="PS50110"/>
    </source>
</evidence>